<evidence type="ECO:0000256" key="1">
    <source>
        <dbReference type="ARBA" id="ARBA00004651"/>
    </source>
</evidence>
<dbReference type="Pfam" id="PF02588">
    <property type="entry name" value="YitT_membrane"/>
    <property type="match status" value="1"/>
</dbReference>
<evidence type="ECO:0000256" key="2">
    <source>
        <dbReference type="ARBA" id="ARBA00022475"/>
    </source>
</evidence>
<keyword evidence="9" id="KW-1185">Reference proteome</keyword>
<gene>
    <name evidence="8" type="ORF">HMPREF0557_00733</name>
</gene>
<dbReference type="PIRSF" id="PIRSF006483">
    <property type="entry name" value="Membrane_protein_YitT"/>
    <property type="match status" value="1"/>
</dbReference>
<dbReference type="Pfam" id="PF10035">
    <property type="entry name" value="DUF2179"/>
    <property type="match status" value="1"/>
</dbReference>
<comment type="subcellular location">
    <subcellularLocation>
        <location evidence="1">Cell membrane</location>
        <topology evidence="1">Multi-pass membrane protein</topology>
    </subcellularLocation>
</comment>
<name>A0AB72ZB83_LISIO</name>
<keyword evidence="2" id="KW-1003">Cell membrane</keyword>
<evidence type="ECO:0000313" key="8">
    <source>
        <dbReference type="EMBL" id="EHN62178.1"/>
    </source>
</evidence>
<dbReference type="InterPro" id="IPR015867">
    <property type="entry name" value="N-reg_PII/ATP_PRibTrfase_C"/>
</dbReference>
<sequence>MVCYVRAKKGEKKMSSKLVYKEYAKKTAIAIIAALLNAIGMNFFLIPAQVYAAGLNGVAQLGSDMLRDTMNISISTGLLVLLLNIPVAILGWLKVGKSFTVFSFLTVAFMSFFLIVIPEVQVSNDILLNAIFGALIASVGVGLALKFGISTGGLDILAMYITIKTGRSFGKYFLLLNGIIIIVAGFAYDWTFALYTLISLYVQSRVIDIIHTRHQKLTVMIMTQHSETVIKAIHENMVRGITVVDAMGGYSKQDVAMLIMVITRYELYDITHIVGEFDPKAFINVMETSSVFGDFRSEADQKLALAMYKNKMM</sequence>
<evidence type="ECO:0000256" key="5">
    <source>
        <dbReference type="ARBA" id="ARBA00023136"/>
    </source>
</evidence>
<feature type="transmembrane region" description="Helical" evidence="6">
    <location>
        <begin position="100"/>
        <end position="120"/>
    </location>
</feature>
<evidence type="ECO:0000256" key="6">
    <source>
        <dbReference type="SAM" id="Phobius"/>
    </source>
</evidence>
<reference evidence="8 9" key="1">
    <citation type="submission" date="2011-08" db="EMBL/GenBank/DDBJ databases">
        <authorList>
            <person name="Weinstock G."/>
            <person name="Sodergren E."/>
            <person name="Clifton S."/>
            <person name="Fulton L."/>
            <person name="Fulton B."/>
            <person name="Courtney L."/>
            <person name="Fronick C."/>
            <person name="Harrison M."/>
            <person name="Strong C."/>
            <person name="Farmer C."/>
            <person name="Delahaunty K."/>
            <person name="Markovic C."/>
            <person name="Hall O."/>
            <person name="Minx P."/>
            <person name="Tomlinson C."/>
            <person name="Mitreva M."/>
            <person name="Hou S."/>
            <person name="Chen J."/>
            <person name="Wollam A."/>
            <person name="Pepin K.H."/>
            <person name="Johnson M."/>
            <person name="Bhonagiri V."/>
            <person name="Zhang X."/>
            <person name="Suruliraj S."/>
            <person name="Warren W."/>
            <person name="Chinwalla A."/>
            <person name="Mardis E.R."/>
            <person name="Wilson R.K."/>
        </authorList>
    </citation>
    <scope>NUCLEOTIDE SEQUENCE [LARGE SCALE GENOMIC DNA]</scope>
    <source>
        <strain evidence="8 9">ATCC 33091</strain>
    </source>
</reference>
<dbReference type="InterPro" id="IPR003740">
    <property type="entry name" value="YitT"/>
</dbReference>
<dbReference type="InterPro" id="IPR019264">
    <property type="entry name" value="DUF2179"/>
</dbReference>
<keyword evidence="5 6" id="KW-0472">Membrane</keyword>
<protein>
    <recommendedName>
        <fullName evidence="7">DUF2179 domain-containing protein</fullName>
    </recommendedName>
</protein>
<evidence type="ECO:0000256" key="4">
    <source>
        <dbReference type="ARBA" id="ARBA00022989"/>
    </source>
</evidence>
<dbReference type="EMBL" id="AGCN01000014">
    <property type="protein sequence ID" value="EHN62178.1"/>
    <property type="molecule type" value="Genomic_DNA"/>
</dbReference>
<evidence type="ECO:0000313" key="9">
    <source>
        <dbReference type="Proteomes" id="UP000003597"/>
    </source>
</evidence>
<keyword evidence="4 6" id="KW-1133">Transmembrane helix</keyword>
<organism evidence="8 9">
    <name type="scientific">Listeria innocua ATCC 33091</name>
    <dbReference type="NCBI Taxonomy" id="1002366"/>
    <lineage>
        <taxon>Bacteria</taxon>
        <taxon>Bacillati</taxon>
        <taxon>Bacillota</taxon>
        <taxon>Bacilli</taxon>
        <taxon>Bacillales</taxon>
        <taxon>Listeriaceae</taxon>
        <taxon>Listeria</taxon>
    </lineage>
</organism>
<evidence type="ECO:0000259" key="7">
    <source>
        <dbReference type="Pfam" id="PF10035"/>
    </source>
</evidence>
<feature type="domain" description="DUF2179" evidence="7">
    <location>
        <begin position="239"/>
        <end position="293"/>
    </location>
</feature>
<dbReference type="AlphaFoldDB" id="A0AB72ZB83"/>
<dbReference type="PANTHER" id="PTHR33545">
    <property type="entry name" value="UPF0750 MEMBRANE PROTEIN YITT-RELATED"/>
    <property type="match status" value="1"/>
</dbReference>
<proteinExistence type="predicted"/>
<dbReference type="Proteomes" id="UP000003597">
    <property type="component" value="Unassembled WGS sequence"/>
</dbReference>
<dbReference type="PANTHER" id="PTHR33545:SF5">
    <property type="entry name" value="UPF0750 MEMBRANE PROTEIN YITT"/>
    <property type="match status" value="1"/>
</dbReference>
<dbReference type="GO" id="GO:0005886">
    <property type="term" value="C:plasma membrane"/>
    <property type="evidence" value="ECO:0007669"/>
    <property type="project" value="UniProtKB-SubCell"/>
</dbReference>
<accession>A0AB72ZB83</accession>
<feature type="transmembrane region" description="Helical" evidence="6">
    <location>
        <begin position="27"/>
        <end position="52"/>
    </location>
</feature>
<keyword evidence="3 6" id="KW-0812">Transmembrane</keyword>
<comment type="caution">
    <text evidence="8">The sequence shown here is derived from an EMBL/GenBank/DDBJ whole genome shotgun (WGS) entry which is preliminary data.</text>
</comment>
<dbReference type="Gene3D" id="3.30.70.120">
    <property type="match status" value="1"/>
</dbReference>
<feature type="transmembrane region" description="Helical" evidence="6">
    <location>
        <begin position="72"/>
        <end position="93"/>
    </location>
</feature>
<evidence type="ECO:0000256" key="3">
    <source>
        <dbReference type="ARBA" id="ARBA00022692"/>
    </source>
</evidence>
<dbReference type="CDD" id="cd16380">
    <property type="entry name" value="YitT_C"/>
    <property type="match status" value="1"/>
</dbReference>
<dbReference type="InterPro" id="IPR051461">
    <property type="entry name" value="UPF0750_membrane"/>
</dbReference>
<feature type="transmembrane region" description="Helical" evidence="6">
    <location>
        <begin position="126"/>
        <end position="149"/>
    </location>
</feature>
<feature type="transmembrane region" description="Helical" evidence="6">
    <location>
        <begin position="169"/>
        <end position="186"/>
    </location>
</feature>